<gene>
    <name evidence="1" type="ORF">VF724_13150</name>
</gene>
<dbReference type="InterPro" id="IPR036086">
    <property type="entry name" value="ParB/Sulfiredoxin_sf"/>
</dbReference>
<name>A0ABU5ZJB5_9BACL</name>
<dbReference type="RefSeq" id="WP_371754733.1">
    <property type="nucleotide sequence ID" value="NZ_JAYJLD010000019.1"/>
</dbReference>
<evidence type="ECO:0000313" key="1">
    <source>
        <dbReference type="EMBL" id="MEB3102611.1"/>
    </source>
</evidence>
<dbReference type="SUPFAM" id="SSF110849">
    <property type="entry name" value="ParB/Sulfiredoxin"/>
    <property type="match status" value="1"/>
</dbReference>
<dbReference type="Gene3D" id="3.90.1530.10">
    <property type="entry name" value="Conserved hypothetical protein from pyrococcus furiosus pfu- 392566-001, ParB domain"/>
    <property type="match status" value="1"/>
</dbReference>
<protein>
    <recommendedName>
        <fullName evidence="3">ParB/Sulfiredoxin domain-containing protein</fullName>
    </recommendedName>
</protein>
<reference evidence="1" key="1">
    <citation type="submission" date="2023-12" db="EMBL/GenBank/DDBJ databases">
        <title>Fervidustalea candida gen. nov., sp. nov., a novel member of the family Paenibacillaceae isolated from a geothermal area.</title>
        <authorList>
            <person name="Li W.-J."/>
            <person name="Jiao J.-Y."/>
            <person name="Chen Y."/>
        </authorList>
    </citation>
    <scope>NUCLEOTIDE SEQUENCE</scope>
    <source>
        <strain evidence="1">SYSU GA230002</strain>
    </source>
</reference>
<evidence type="ECO:0000313" key="2">
    <source>
        <dbReference type="Proteomes" id="UP001310386"/>
    </source>
</evidence>
<comment type="caution">
    <text evidence="1">The sequence shown here is derived from an EMBL/GenBank/DDBJ whole genome shotgun (WGS) entry which is preliminary data.</text>
</comment>
<proteinExistence type="predicted"/>
<accession>A0ABU5ZJB5</accession>
<dbReference type="Proteomes" id="UP001310386">
    <property type="component" value="Unassembled WGS sequence"/>
</dbReference>
<evidence type="ECO:0008006" key="3">
    <source>
        <dbReference type="Google" id="ProtNLM"/>
    </source>
</evidence>
<keyword evidence="2" id="KW-1185">Reference proteome</keyword>
<organism evidence="1 2">
    <name type="scientific">Ferviditalea candida</name>
    <dbReference type="NCBI Taxonomy" id="3108399"/>
    <lineage>
        <taxon>Bacteria</taxon>
        <taxon>Bacillati</taxon>
        <taxon>Bacillota</taxon>
        <taxon>Bacilli</taxon>
        <taxon>Bacillales</taxon>
        <taxon>Paenibacillaceae</taxon>
        <taxon>Ferviditalea</taxon>
    </lineage>
</organism>
<dbReference type="EMBL" id="JAYJLD010000019">
    <property type="protein sequence ID" value="MEB3102611.1"/>
    <property type="molecule type" value="Genomic_DNA"/>
</dbReference>
<sequence>MRYMVQYIPLSKIKPDIPANMTQRMKQLQRFLTDCMHLLIVRKNKKDGNFIILSGHNRYEHLIKHTNKKYAPCIVDQSRTAAAVHSLFHRFRSKRIPLDVPHMNPDSISPASWAVIRSFLKQEPRFAHLSRSQQFSVLILGIRYKKTVISAMRAKIDKILAR</sequence>